<name>A0A316FJU1_9ACTN</name>
<evidence type="ECO:0000313" key="2">
    <source>
        <dbReference type="Proteomes" id="UP000245697"/>
    </source>
</evidence>
<dbReference type="OrthoDB" id="3637318at2"/>
<sequence>MPIPPRVYVLGAGLLLAGVGIASGIEATSAYDVNIAESGDGCTRAAINIDARTGDYLMCVGPGDGRKSPFTEQEEERVYALARQLGDDPGGLTAEDEEQVEALVDEIAAANGDPDESDDRAGSPGHFAFLLGAPLAIGGGLFVISRGFRDPEF</sequence>
<gene>
    <name evidence="1" type="ORF">BC793_106412</name>
</gene>
<proteinExistence type="predicted"/>
<dbReference type="EMBL" id="QGGR01000006">
    <property type="protein sequence ID" value="PWK48382.1"/>
    <property type="molecule type" value="Genomic_DNA"/>
</dbReference>
<accession>A0A316FJU1</accession>
<organism evidence="1 2">
    <name type="scientific">Actinoplanes xinjiangensis</name>
    <dbReference type="NCBI Taxonomy" id="512350"/>
    <lineage>
        <taxon>Bacteria</taxon>
        <taxon>Bacillati</taxon>
        <taxon>Actinomycetota</taxon>
        <taxon>Actinomycetes</taxon>
        <taxon>Micromonosporales</taxon>
        <taxon>Micromonosporaceae</taxon>
        <taxon>Actinoplanes</taxon>
    </lineage>
</organism>
<protein>
    <submittedName>
        <fullName evidence="1">Uncharacterized protein</fullName>
    </submittedName>
</protein>
<dbReference type="RefSeq" id="WP_146246309.1">
    <property type="nucleotide sequence ID" value="NZ_BONA01000039.1"/>
</dbReference>
<reference evidence="1 2" key="1">
    <citation type="submission" date="2018-05" db="EMBL/GenBank/DDBJ databases">
        <title>Genomic Encyclopedia of Archaeal and Bacterial Type Strains, Phase II (KMG-II): from individual species to whole genera.</title>
        <authorList>
            <person name="Goeker M."/>
        </authorList>
    </citation>
    <scope>NUCLEOTIDE SEQUENCE [LARGE SCALE GENOMIC DNA]</scope>
    <source>
        <strain evidence="1 2">DSM 45184</strain>
    </source>
</reference>
<evidence type="ECO:0000313" key="1">
    <source>
        <dbReference type="EMBL" id="PWK48382.1"/>
    </source>
</evidence>
<dbReference type="AlphaFoldDB" id="A0A316FJU1"/>
<keyword evidence="2" id="KW-1185">Reference proteome</keyword>
<comment type="caution">
    <text evidence="1">The sequence shown here is derived from an EMBL/GenBank/DDBJ whole genome shotgun (WGS) entry which is preliminary data.</text>
</comment>
<dbReference type="Proteomes" id="UP000245697">
    <property type="component" value="Unassembled WGS sequence"/>
</dbReference>